<feature type="domain" description="MobA/VirD2-like nuclease" evidence="1">
    <location>
        <begin position="27"/>
        <end position="161"/>
    </location>
</feature>
<sequence>MAATRLIPMHVNKGKTLAQSLGDRTDYAKNPEKTDKGELVTGYQCDPVTVDEEFLLSKRQYEQITGRRQRHEVIAYQIRQSFKPGEITPEEANRLGRELALRFTKGKYAFLVATHTDRAHIHNHIVFNSTSLDGTRKFKNFWLSSIALQRINDLLCLENGLSVITPKPYQERAKRTAYPRRIKNRDLLCDAIDAVLQKDPGSFDELLKELQALGYEIKCGKHVSVKGKNQSRFIRLSSLEEGYTEADLRAHFLGHRQHKPRAKQSFRAEVRPFNLVIDIQDKLRSKGAGYQRWASVYNLKQMSKTLLFLRDHKIESLEQLNQLAAQKIAERDELLASVQQSERRLAEIGTLKKHIINYSKTRPIYEEYRKAGYSKKFLEAHREEITIHKAAKAAFDALGVKKLPKVKELSIEYAEILDAKKRTYTEYRRTKNEAQELLLAQRNIASLYAAERKEKEPDLRKEEQSH</sequence>
<evidence type="ECO:0000313" key="3">
    <source>
        <dbReference type="Proteomes" id="UP001464378"/>
    </source>
</evidence>
<dbReference type="Proteomes" id="UP001464378">
    <property type="component" value="Unassembled WGS sequence"/>
</dbReference>
<evidence type="ECO:0000259" key="1">
    <source>
        <dbReference type="Pfam" id="PF03432"/>
    </source>
</evidence>
<protein>
    <submittedName>
        <fullName evidence="2">Relaxase/mobilization nuclease domain-containing protein</fullName>
    </submittedName>
</protein>
<dbReference type="RefSeq" id="WP_349232253.1">
    <property type="nucleotide sequence ID" value="NZ_JBBMFK010000024.1"/>
</dbReference>
<keyword evidence="3" id="KW-1185">Reference proteome</keyword>
<reference evidence="2 3" key="1">
    <citation type="submission" date="2024-03" db="EMBL/GenBank/DDBJ databases">
        <title>Human intestinal bacterial collection.</title>
        <authorList>
            <person name="Pauvert C."/>
            <person name="Hitch T.C.A."/>
            <person name="Clavel T."/>
        </authorList>
    </citation>
    <scope>NUCLEOTIDE SEQUENCE [LARGE SCALE GENOMIC DNA]</scope>
    <source>
        <strain evidence="2 3">CLA-AP-H29</strain>
    </source>
</reference>
<proteinExistence type="predicted"/>
<dbReference type="EMBL" id="JBBMFK010000024">
    <property type="protein sequence ID" value="MEQ2444394.1"/>
    <property type="molecule type" value="Genomic_DNA"/>
</dbReference>
<gene>
    <name evidence="2" type="ORF">WMO64_13080</name>
</gene>
<evidence type="ECO:0000313" key="2">
    <source>
        <dbReference type="EMBL" id="MEQ2444394.1"/>
    </source>
</evidence>
<comment type="caution">
    <text evidence="2">The sequence shown here is derived from an EMBL/GenBank/DDBJ whole genome shotgun (WGS) entry which is preliminary data.</text>
</comment>
<accession>A0ABV1EAP2</accession>
<name>A0ABV1EAP2_9FIRM</name>
<dbReference type="InterPro" id="IPR005094">
    <property type="entry name" value="Endonuclease_MobA/VirD2"/>
</dbReference>
<organism evidence="2 3">
    <name type="scientific">Pseudoflavonifractor intestinihominis</name>
    <dbReference type="NCBI Taxonomy" id="3133171"/>
    <lineage>
        <taxon>Bacteria</taxon>
        <taxon>Bacillati</taxon>
        <taxon>Bacillota</taxon>
        <taxon>Clostridia</taxon>
        <taxon>Eubacteriales</taxon>
        <taxon>Oscillospiraceae</taxon>
        <taxon>Pseudoflavonifractor</taxon>
    </lineage>
</organism>
<dbReference type="Pfam" id="PF03432">
    <property type="entry name" value="Relaxase"/>
    <property type="match status" value="1"/>
</dbReference>